<name>A0A8J7YCG7_9EURY</name>
<evidence type="ECO:0000313" key="1">
    <source>
        <dbReference type="EMBL" id="MBX0303002.1"/>
    </source>
</evidence>
<organism evidence="1 2">
    <name type="scientific">Haloarcula salinisoli</name>
    <dbReference type="NCBI Taxonomy" id="2487746"/>
    <lineage>
        <taxon>Archaea</taxon>
        <taxon>Methanobacteriati</taxon>
        <taxon>Methanobacteriota</taxon>
        <taxon>Stenosarchaea group</taxon>
        <taxon>Halobacteria</taxon>
        <taxon>Halobacteriales</taxon>
        <taxon>Haloarculaceae</taxon>
        <taxon>Haloarcula</taxon>
    </lineage>
</organism>
<comment type="caution">
    <text evidence="1">The sequence shown here is derived from an EMBL/GenBank/DDBJ whole genome shotgun (WGS) entry which is preliminary data.</text>
</comment>
<dbReference type="RefSeq" id="WP_220587224.1">
    <property type="nucleotide sequence ID" value="NZ_RKLQ01000001.1"/>
</dbReference>
<dbReference type="EMBL" id="RKLQ01000001">
    <property type="protein sequence ID" value="MBX0303002.1"/>
    <property type="molecule type" value="Genomic_DNA"/>
</dbReference>
<gene>
    <name evidence="1" type="ORF">EGD98_04870</name>
</gene>
<accession>A0A8J7YCG7</accession>
<protein>
    <submittedName>
        <fullName evidence="1">Uncharacterized protein</fullName>
    </submittedName>
</protein>
<dbReference type="AlphaFoldDB" id="A0A8J7YCG7"/>
<evidence type="ECO:0000313" key="2">
    <source>
        <dbReference type="Proteomes" id="UP000783863"/>
    </source>
</evidence>
<dbReference type="Proteomes" id="UP000783863">
    <property type="component" value="Unassembled WGS sequence"/>
</dbReference>
<proteinExistence type="predicted"/>
<sequence length="53" mass="5969">MPVMSSDDFSLHREDCGEFDDGMPISSFPDEVSSIDDLDCECWSEFESLTEVS</sequence>
<keyword evidence="2" id="KW-1185">Reference proteome</keyword>
<reference evidence="1" key="1">
    <citation type="submission" date="2021-06" db="EMBL/GenBank/DDBJ databases">
        <title>Halomicroarcula sp. F24A a new haloarchaeum isolated from saline soil.</title>
        <authorList>
            <person name="Duran-Viseras A."/>
            <person name="Sanchez-Porro C."/>
            <person name="Ventosa A."/>
        </authorList>
    </citation>
    <scope>NUCLEOTIDE SEQUENCE</scope>
    <source>
        <strain evidence="1">F24A</strain>
    </source>
</reference>